<evidence type="ECO:0000313" key="2">
    <source>
        <dbReference type="EMBL" id="KJY55375.1"/>
    </source>
</evidence>
<name>A0A0F4L9S5_9LACO</name>
<feature type="transmembrane region" description="Helical" evidence="1">
    <location>
        <begin position="46"/>
        <end position="67"/>
    </location>
</feature>
<feature type="transmembrane region" description="Helical" evidence="1">
    <location>
        <begin position="137"/>
        <end position="159"/>
    </location>
</feature>
<dbReference type="RefSeq" id="WP_045928107.1">
    <property type="nucleotide sequence ID" value="NZ_JBHSZS010000025.1"/>
</dbReference>
<dbReference type="Pfam" id="PF12730">
    <property type="entry name" value="ABC2_membrane_4"/>
    <property type="match status" value="1"/>
</dbReference>
<reference evidence="2 3" key="1">
    <citation type="submission" date="2014-12" db="EMBL/GenBank/DDBJ databases">
        <title>Comparative genomics of the lactic acid bacteria isolated from the honey bee gut.</title>
        <authorList>
            <person name="Ellegaard K.M."/>
            <person name="Tamarit D."/>
            <person name="Javelind E."/>
            <person name="Olofsson T."/>
            <person name="Andersson S.G."/>
            <person name="Vasquez A."/>
        </authorList>
    </citation>
    <scope>NUCLEOTIDE SEQUENCE [LARGE SCALE GENOMIC DNA]</scope>
    <source>
        <strain evidence="2 3">Biut2</strain>
    </source>
</reference>
<evidence type="ECO:0000256" key="1">
    <source>
        <dbReference type="SAM" id="Phobius"/>
    </source>
</evidence>
<accession>A0A0F4L9S5</accession>
<feature type="transmembrane region" description="Helical" evidence="1">
    <location>
        <begin position="17"/>
        <end position="34"/>
    </location>
</feature>
<dbReference type="PATRIC" id="fig|1218493.3.peg.1062"/>
<dbReference type="HOGENOM" id="CLU_050687_1_0_9"/>
<dbReference type="AlphaFoldDB" id="A0A0F4L9S5"/>
<dbReference type="PANTHER" id="PTHR37305">
    <property type="entry name" value="INTEGRAL MEMBRANE PROTEIN-RELATED"/>
    <property type="match status" value="1"/>
</dbReference>
<organism evidence="2 3">
    <name type="scientific">Lactobacillus kullabergensis</name>
    <dbReference type="NCBI Taxonomy" id="1218493"/>
    <lineage>
        <taxon>Bacteria</taxon>
        <taxon>Bacillati</taxon>
        <taxon>Bacillota</taxon>
        <taxon>Bacilli</taxon>
        <taxon>Lactobacillales</taxon>
        <taxon>Lactobacillaceae</taxon>
        <taxon>Lactobacillus</taxon>
    </lineage>
</organism>
<protein>
    <submittedName>
        <fullName evidence="2">ABC superfamily ATP binding cassette transporter, membrane protein</fullName>
    </submittedName>
</protein>
<keyword evidence="1" id="KW-1133">Transmembrane helix</keyword>
<dbReference type="EMBL" id="JXBY01000019">
    <property type="protein sequence ID" value="KJY55375.1"/>
    <property type="molecule type" value="Genomic_DNA"/>
</dbReference>
<dbReference type="PANTHER" id="PTHR37305:SF1">
    <property type="entry name" value="MEMBRANE PROTEIN"/>
    <property type="match status" value="1"/>
</dbReference>
<dbReference type="STRING" id="1218493.JF76_10100"/>
<evidence type="ECO:0000313" key="3">
    <source>
        <dbReference type="Proteomes" id="UP000033533"/>
    </source>
</evidence>
<feature type="transmembrane region" description="Helical" evidence="1">
    <location>
        <begin position="88"/>
        <end position="117"/>
    </location>
</feature>
<keyword evidence="1" id="KW-0472">Membrane</keyword>
<keyword evidence="1" id="KW-0812">Transmembrane</keyword>
<dbReference type="Proteomes" id="UP000033533">
    <property type="component" value="Unassembled WGS sequence"/>
</dbReference>
<feature type="transmembrane region" description="Helical" evidence="1">
    <location>
        <begin position="166"/>
        <end position="183"/>
    </location>
</feature>
<sequence length="251" mass="28885">MLISFKQEIYKFRHENIALYGLIILIVTIIYNFFTNPITRQSLGYGFGANEWIPLIVITVASAIFSMEYKNNTIIMLEYKTSSKFQIYFSKFLVVLVYSFLLTLIAFLLTLILSMFFNNVRYDWLVNKNGNNLLNDLVTNLAGALIYSFFSIGLSFMLIMLVKNNAVVVCFGIVLAFFGASFSKGLMQTFPYFISTIKWNFLNMIFISQQLSKPSLSLKSNLSSLELIIANIVYGIVFMVLGYYLFKHRRV</sequence>
<proteinExistence type="predicted"/>
<comment type="caution">
    <text evidence="2">The sequence shown here is derived from an EMBL/GenBank/DDBJ whole genome shotgun (WGS) entry which is preliminary data.</text>
</comment>
<gene>
    <name evidence="2" type="ORF">JF76_10100</name>
</gene>
<dbReference type="OrthoDB" id="2323897at2"/>
<feature type="transmembrane region" description="Helical" evidence="1">
    <location>
        <begin position="227"/>
        <end position="246"/>
    </location>
</feature>